<sequence>MALCHQTSPESGELILNGGFKPGKLGWCGGAIYFGTSPQATATKATGIHFRGGFMIEAEVGLGRINHMGSTCDMMMTAKKLRGEGYDSIVFNPIDGDGHVIFNSSQVLSTRCFLFLWPR</sequence>
<organism evidence="1">
    <name type="scientific">Alexandrium monilatum</name>
    <dbReference type="NCBI Taxonomy" id="311494"/>
    <lineage>
        <taxon>Eukaryota</taxon>
        <taxon>Sar</taxon>
        <taxon>Alveolata</taxon>
        <taxon>Dinophyceae</taxon>
        <taxon>Gonyaulacales</taxon>
        <taxon>Pyrocystaceae</taxon>
        <taxon>Alexandrium</taxon>
    </lineage>
</organism>
<dbReference type="EMBL" id="HBNR01076327">
    <property type="protein sequence ID" value="CAE4652729.1"/>
    <property type="molecule type" value="Transcribed_RNA"/>
</dbReference>
<evidence type="ECO:0008006" key="2">
    <source>
        <dbReference type="Google" id="ProtNLM"/>
    </source>
</evidence>
<dbReference type="SUPFAM" id="SSF56399">
    <property type="entry name" value="ADP-ribosylation"/>
    <property type="match status" value="1"/>
</dbReference>
<reference evidence="1" key="1">
    <citation type="submission" date="2021-01" db="EMBL/GenBank/DDBJ databases">
        <authorList>
            <person name="Corre E."/>
            <person name="Pelletier E."/>
            <person name="Niang G."/>
            <person name="Scheremetjew M."/>
            <person name="Finn R."/>
            <person name="Kale V."/>
            <person name="Holt S."/>
            <person name="Cochrane G."/>
            <person name="Meng A."/>
            <person name="Brown T."/>
            <person name="Cohen L."/>
        </authorList>
    </citation>
    <scope>NUCLEOTIDE SEQUENCE</scope>
    <source>
        <strain evidence="1">CCMP3105</strain>
    </source>
</reference>
<protein>
    <recommendedName>
        <fullName evidence="2">PARP catalytic domain-containing protein</fullName>
    </recommendedName>
</protein>
<dbReference type="Gene3D" id="3.90.228.10">
    <property type="match status" value="1"/>
</dbReference>
<proteinExistence type="predicted"/>
<evidence type="ECO:0000313" key="1">
    <source>
        <dbReference type="EMBL" id="CAE4652729.1"/>
    </source>
</evidence>
<name>A0A7S4ST42_9DINO</name>
<dbReference type="AlphaFoldDB" id="A0A7S4ST42"/>
<gene>
    <name evidence="1" type="ORF">AMON00008_LOCUS54239</name>
</gene>
<accession>A0A7S4ST42</accession>